<dbReference type="InterPro" id="IPR051211">
    <property type="entry name" value="PG_lysyltransferase"/>
</dbReference>
<evidence type="ECO:0000256" key="1">
    <source>
        <dbReference type="ARBA" id="ARBA00004651"/>
    </source>
</evidence>
<feature type="transmembrane region" description="Helical" evidence="7">
    <location>
        <begin position="99"/>
        <end position="119"/>
    </location>
</feature>
<dbReference type="GO" id="GO:0016755">
    <property type="term" value="F:aminoacyltransferase activity"/>
    <property type="evidence" value="ECO:0007669"/>
    <property type="project" value="TreeGrafter"/>
</dbReference>
<evidence type="ECO:0000256" key="5">
    <source>
        <dbReference type="ARBA" id="ARBA00023136"/>
    </source>
</evidence>
<proteinExistence type="predicted"/>
<protein>
    <submittedName>
        <fullName evidence="9">DUF2156 domain-containing protein</fullName>
    </submittedName>
</protein>
<comment type="subcellular location">
    <subcellularLocation>
        <location evidence="1">Cell membrane</location>
        <topology evidence="1">Multi-pass membrane protein</topology>
    </subcellularLocation>
</comment>
<organism evidence="9 10">
    <name type="scientific">Sulfitobacter sabulilitoris</name>
    <dbReference type="NCBI Taxonomy" id="2562655"/>
    <lineage>
        <taxon>Bacteria</taxon>
        <taxon>Pseudomonadati</taxon>
        <taxon>Pseudomonadota</taxon>
        <taxon>Alphaproteobacteria</taxon>
        <taxon>Rhodobacterales</taxon>
        <taxon>Roseobacteraceae</taxon>
        <taxon>Sulfitobacter</taxon>
    </lineage>
</organism>
<keyword evidence="2" id="KW-1003">Cell membrane</keyword>
<reference evidence="9 10" key="1">
    <citation type="submission" date="2019-05" db="EMBL/GenBank/DDBJ databases">
        <title>Sulfitobacter sabulilitoris sp. nov., isolated from a marine sand.</title>
        <authorList>
            <person name="Yoon J.-H."/>
        </authorList>
    </citation>
    <scope>NUCLEOTIDE SEQUENCE [LARGE SCALE GENOMIC DNA]</scope>
    <source>
        <strain evidence="9 10">HSMS-29</strain>
    </source>
</reference>
<feature type="transmembrane region" description="Helical" evidence="7">
    <location>
        <begin position="163"/>
        <end position="181"/>
    </location>
</feature>
<dbReference type="AlphaFoldDB" id="A0A5S3PK71"/>
<dbReference type="EMBL" id="VANS01000001">
    <property type="protein sequence ID" value="TMM54711.1"/>
    <property type="molecule type" value="Genomic_DNA"/>
</dbReference>
<name>A0A5S3PK71_9RHOB</name>
<dbReference type="GO" id="GO:0005886">
    <property type="term" value="C:plasma membrane"/>
    <property type="evidence" value="ECO:0007669"/>
    <property type="project" value="UniProtKB-SubCell"/>
</dbReference>
<feature type="transmembrane region" description="Helical" evidence="7">
    <location>
        <begin position="201"/>
        <end position="220"/>
    </location>
</feature>
<evidence type="ECO:0000256" key="3">
    <source>
        <dbReference type="ARBA" id="ARBA00022692"/>
    </source>
</evidence>
<keyword evidence="10" id="KW-1185">Reference proteome</keyword>
<comment type="caution">
    <text evidence="9">The sequence shown here is derived from an EMBL/GenBank/DDBJ whole genome shotgun (WGS) entry which is preliminary data.</text>
</comment>
<feature type="domain" description="Phosphatidylglycerol lysyltransferase C-terminal" evidence="8">
    <location>
        <begin position="334"/>
        <end position="583"/>
    </location>
</feature>
<feature type="transmembrane region" description="Helical" evidence="7">
    <location>
        <begin position="59"/>
        <end position="78"/>
    </location>
</feature>
<dbReference type="PANTHER" id="PTHR34697:SF2">
    <property type="entry name" value="PHOSPHATIDYLGLYCEROL LYSYLTRANSFERASE"/>
    <property type="match status" value="1"/>
</dbReference>
<dbReference type="SUPFAM" id="SSF55729">
    <property type="entry name" value="Acyl-CoA N-acyltransferases (Nat)"/>
    <property type="match status" value="1"/>
</dbReference>
<feature type="transmembrane region" description="Helical" evidence="7">
    <location>
        <begin position="227"/>
        <end position="247"/>
    </location>
</feature>
<evidence type="ECO:0000313" key="9">
    <source>
        <dbReference type="EMBL" id="TMM54711.1"/>
    </source>
</evidence>
<dbReference type="GO" id="GO:0055091">
    <property type="term" value="P:phospholipid homeostasis"/>
    <property type="evidence" value="ECO:0007669"/>
    <property type="project" value="TreeGrafter"/>
</dbReference>
<dbReference type="InterPro" id="IPR024320">
    <property type="entry name" value="LPG_synthase_C"/>
</dbReference>
<keyword evidence="4 7" id="KW-1133">Transmembrane helix</keyword>
<evidence type="ECO:0000256" key="4">
    <source>
        <dbReference type="ARBA" id="ARBA00022989"/>
    </source>
</evidence>
<dbReference type="Proteomes" id="UP000309550">
    <property type="component" value="Unassembled WGS sequence"/>
</dbReference>
<keyword evidence="3 7" id="KW-0812">Transmembrane</keyword>
<keyword evidence="5 7" id="KW-0472">Membrane</keyword>
<evidence type="ECO:0000313" key="10">
    <source>
        <dbReference type="Proteomes" id="UP000309550"/>
    </source>
</evidence>
<gene>
    <name evidence="9" type="ORF">FDT80_03780</name>
</gene>
<dbReference type="OrthoDB" id="145485at2"/>
<dbReference type="Pfam" id="PF09924">
    <property type="entry name" value="LPG_synthase_C"/>
    <property type="match status" value="1"/>
</dbReference>
<evidence type="ECO:0000256" key="6">
    <source>
        <dbReference type="SAM" id="MobiDB-lite"/>
    </source>
</evidence>
<feature type="transmembrane region" description="Helical" evidence="7">
    <location>
        <begin position="21"/>
        <end position="39"/>
    </location>
</feature>
<feature type="region of interest" description="Disordered" evidence="6">
    <location>
        <begin position="609"/>
        <end position="631"/>
    </location>
</feature>
<feature type="transmembrane region" description="Helical" evidence="7">
    <location>
        <begin position="267"/>
        <end position="294"/>
    </location>
</feature>
<evidence type="ECO:0000256" key="2">
    <source>
        <dbReference type="ARBA" id="ARBA00022475"/>
    </source>
</evidence>
<evidence type="ECO:0000259" key="8">
    <source>
        <dbReference type="Pfam" id="PF09924"/>
    </source>
</evidence>
<feature type="transmembrane region" description="Helical" evidence="7">
    <location>
        <begin position="131"/>
        <end position="156"/>
    </location>
</feature>
<dbReference type="InterPro" id="IPR016181">
    <property type="entry name" value="Acyl_CoA_acyltransferase"/>
</dbReference>
<accession>A0A5S3PK71</accession>
<evidence type="ECO:0000256" key="7">
    <source>
        <dbReference type="SAM" id="Phobius"/>
    </source>
</evidence>
<dbReference type="PANTHER" id="PTHR34697">
    <property type="entry name" value="PHOSPHATIDYLGLYCEROL LYSYLTRANSFERASE"/>
    <property type="match status" value="1"/>
</dbReference>
<sequence>MDHRQPSDLRAVLPARQGLRLAIAIGILALCLWAVSRRIGSLDPAALGAGLASFAPRDWALAAGLATISFWAVGRYDAVAHRHLRTGVCGPQAQVSGTVAIALSQTLGLGIVTGALARWRMLPGLGAPRAVMLSTFVAVSFLAGWLVVTAVTCLVLPAPRWTLLPALAVIATLPVLLWAVLAMPGTRRPMRLPTLRASGAIVFWTAVDTLAAAGVLYVLLPAGAAPSFAVLYPVFLLALGAALISGAPGGVGPFELVLLALLPSGDALGLLTGVVGFRLVYFAAPACLALLALLRPCRMPPPVPFARPPRDLTAAARAEAGVIRQNGGRVLDCGASAIAVWPTRQTLTALFDPLEGPLATALPHLVKAAADDNRIACLYKTSGRGAVAARRAGWTVVHLADEAVVTPATFDPGTPARRTLRRKLRAAKGAGVATRTAADLPLAAMADVDARWRATRGPARAGTMGRFDPGYVARQHVVLAWHHGRLCGFASFHTSRQEWCLDLMRTRADAPDGTMHAIIHHAIGDARAARIPRLSLAAVPACADPHSALHRWAARQVVARAGGPGLRQFKSAFGPDWRPRYVAAPGGLSLAIALADIARHVTCPAPMVTSRPVAPPHNQDEDYEIATRHAS</sequence>
<dbReference type="RefSeq" id="WP_138660883.1">
    <property type="nucleotide sequence ID" value="NZ_VANS01000001.1"/>
</dbReference>